<reference evidence="1 2" key="2">
    <citation type="submission" date="2018-11" db="EMBL/GenBank/DDBJ databases">
        <authorList>
            <consortium name="Pathogen Informatics"/>
        </authorList>
    </citation>
    <scope>NUCLEOTIDE SEQUENCE [LARGE SCALE GENOMIC DNA]</scope>
</reference>
<keyword evidence="2" id="KW-1185">Reference proteome</keyword>
<dbReference type="OrthoDB" id="5841823at2759"/>
<proteinExistence type="predicted"/>
<dbReference type="Proteomes" id="UP000276776">
    <property type="component" value="Unassembled WGS sequence"/>
</dbReference>
<dbReference type="OMA" id="CEPASIF"/>
<protein>
    <submittedName>
        <fullName evidence="3">Tudor domain-containing protein</fullName>
    </submittedName>
</protein>
<gene>
    <name evidence="1" type="ORF">TCLT_LOCUS1832</name>
</gene>
<dbReference type="EMBL" id="UYYF01000282">
    <property type="protein sequence ID" value="VDM97476.1"/>
    <property type="molecule type" value="Genomic_DNA"/>
</dbReference>
<evidence type="ECO:0000313" key="2">
    <source>
        <dbReference type="Proteomes" id="UP000276776"/>
    </source>
</evidence>
<dbReference type="WBParaSite" id="TCLT_0000183101-mRNA-1">
    <property type="protein sequence ID" value="TCLT_0000183101-mRNA-1"/>
    <property type="gene ID" value="TCLT_0000183101"/>
</dbReference>
<name>A0A0N5CNR3_THECL</name>
<reference evidence="3" key="1">
    <citation type="submission" date="2017-02" db="UniProtKB">
        <authorList>
            <consortium name="WormBaseParasite"/>
        </authorList>
    </citation>
    <scope>IDENTIFICATION</scope>
</reference>
<dbReference type="AlphaFoldDB" id="A0A0N5CNR3"/>
<dbReference type="STRING" id="103827.A0A0N5CNR3"/>
<accession>A0A0N5CNR3</accession>
<sequence>MARKNVSSPVVIGTAERITSLTFKPFKAKLTHKLNARVTEKLTDNAYLMRDISRLQLLYQHMVQPNKRLSPSLFVNDGCDVACIARVRRPRYSLRNKNRRLYRALVGGFSLKEDNCYAFLVDYGQHVICEPASIFDLCGQVPIIFCIV</sequence>
<evidence type="ECO:0000313" key="1">
    <source>
        <dbReference type="EMBL" id="VDM97476.1"/>
    </source>
</evidence>
<organism evidence="3">
    <name type="scientific">Thelazia callipaeda</name>
    <name type="common">Oriental eyeworm</name>
    <name type="synonym">Parasitic nematode</name>
    <dbReference type="NCBI Taxonomy" id="103827"/>
    <lineage>
        <taxon>Eukaryota</taxon>
        <taxon>Metazoa</taxon>
        <taxon>Ecdysozoa</taxon>
        <taxon>Nematoda</taxon>
        <taxon>Chromadorea</taxon>
        <taxon>Rhabditida</taxon>
        <taxon>Spirurina</taxon>
        <taxon>Spiruromorpha</taxon>
        <taxon>Thelazioidea</taxon>
        <taxon>Thelaziidae</taxon>
        <taxon>Thelazia</taxon>
    </lineage>
</organism>
<evidence type="ECO:0000313" key="3">
    <source>
        <dbReference type="WBParaSite" id="TCLT_0000183101-mRNA-1"/>
    </source>
</evidence>